<evidence type="ECO:0000313" key="4">
    <source>
        <dbReference type="EMBL" id="PSN97495.1"/>
    </source>
</evidence>
<evidence type="ECO:0000259" key="3">
    <source>
        <dbReference type="Pfam" id="PF01193"/>
    </source>
</evidence>
<reference evidence="4 5" key="1">
    <citation type="submission" date="2017-04" db="EMBL/GenBank/DDBJ databases">
        <title>Novel microbial lineages endemic to geothermal iron-oxide mats fill important gaps in the evolutionary history of Archaea.</title>
        <authorList>
            <person name="Jay Z.J."/>
            <person name="Beam J.P."/>
            <person name="Dlakic M."/>
            <person name="Rusch D.B."/>
            <person name="Kozubal M.A."/>
            <person name="Inskeep W.P."/>
        </authorList>
    </citation>
    <scope>NUCLEOTIDE SEQUENCE [LARGE SCALE GENOMIC DNA]</scope>
    <source>
        <strain evidence="4">ECH_B_SAG-F08</strain>
    </source>
</reference>
<feature type="non-terminal residue" evidence="4">
    <location>
        <position position="53"/>
    </location>
</feature>
<dbReference type="PANTHER" id="PTHR11800:SF2">
    <property type="entry name" value="DNA-DIRECTED RNA POLYMERASE II SUBUNIT RPB3"/>
    <property type="match status" value="1"/>
</dbReference>
<dbReference type="AlphaFoldDB" id="A0A2R6BFW5"/>
<dbReference type="Pfam" id="PF01193">
    <property type="entry name" value="RNA_pol_L"/>
    <property type="match status" value="1"/>
</dbReference>
<organism evidence="4 5">
    <name type="scientific">Candidatus Marsarchaeota G2 archaeon ECH_B_SAG-F08</name>
    <dbReference type="NCBI Taxonomy" id="1978165"/>
    <lineage>
        <taxon>Archaea</taxon>
        <taxon>Candidatus Marsarchaeota</taxon>
        <taxon>Candidatus Marsarchaeota group 2</taxon>
    </lineage>
</organism>
<gene>
    <name evidence="4" type="ORF">B9Q11_04000</name>
</gene>
<accession>A0A2R6BFW5</accession>
<dbReference type="Gene3D" id="3.30.1360.10">
    <property type="entry name" value="RNA polymerase, RBP11-like subunit"/>
    <property type="match status" value="1"/>
</dbReference>
<evidence type="ECO:0000256" key="2">
    <source>
        <dbReference type="ARBA" id="ARBA00023163"/>
    </source>
</evidence>
<name>A0A2R6BFW5_9ARCH</name>
<feature type="domain" description="DNA-directed RNA polymerase RpoA/D/Rpb3-type" evidence="3">
    <location>
        <begin position="16"/>
        <end position="44"/>
    </location>
</feature>
<dbReference type="Proteomes" id="UP000240381">
    <property type="component" value="Unassembled WGS sequence"/>
</dbReference>
<comment type="caution">
    <text evidence="4">The sequence shown here is derived from an EMBL/GenBank/DDBJ whole genome shotgun (WGS) entry which is preliminary data.</text>
</comment>
<keyword evidence="2" id="KW-0804">Transcription</keyword>
<evidence type="ECO:0000313" key="5">
    <source>
        <dbReference type="Proteomes" id="UP000240381"/>
    </source>
</evidence>
<protein>
    <submittedName>
        <fullName evidence="4">DNA-directed RNA polymerase subunit D</fullName>
    </submittedName>
</protein>
<evidence type="ECO:0000256" key="1">
    <source>
        <dbReference type="ARBA" id="ARBA00022478"/>
    </source>
</evidence>
<dbReference type="GO" id="GO:0000428">
    <property type="term" value="C:DNA-directed RNA polymerase complex"/>
    <property type="evidence" value="ECO:0007669"/>
    <property type="project" value="UniProtKB-KW"/>
</dbReference>
<dbReference type="InterPro" id="IPR011263">
    <property type="entry name" value="DNA-dir_RNA_pol_RpoA/D/Rpb3"/>
</dbReference>
<dbReference type="InterPro" id="IPR036603">
    <property type="entry name" value="RBP11-like"/>
</dbReference>
<dbReference type="PANTHER" id="PTHR11800">
    <property type="entry name" value="DNA-DIRECTED RNA POLYMERASE"/>
    <property type="match status" value="1"/>
</dbReference>
<dbReference type="GO" id="GO:0006351">
    <property type="term" value="P:DNA-templated transcription"/>
    <property type="evidence" value="ECO:0007669"/>
    <property type="project" value="InterPro"/>
</dbReference>
<dbReference type="InterPro" id="IPR050518">
    <property type="entry name" value="Rpo3/RPB3_RNA_Pol_subunit"/>
</dbReference>
<dbReference type="SUPFAM" id="SSF55257">
    <property type="entry name" value="RBP11-like subunits of RNA polymerase"/>
    <property type="match status" value="1"/>
</dbReference>
<sequence>MAEIKIIEENEHFLKLEISGFPKEIVNALRRTMIAEVPTLAIDEVLFTENTSS</sequence>
<dbReference type="GO" id="GO:0046983">
    <property type="term" value="F:protein dimerization activity"/>
    <property type="evidence" value="ECO:0007669"/>
    <property type="project" value="InterPro"/>
</dbReference>
<keyword evidence="1 4" id="KW-0240">DNA-directed RNA polymerase</keyword>
<proteinExistence type="predicted"/>
<dbReference type="GO" id="GO:0003899">
    <property type="term" value="F:DNA-directed RNA polymerase activity"/>
    <property type="evidence" value="ECO:0007669"/>
    <property type="project" value="InterPro"/>
</dbReference>
<dbReference type="EMBL" id="NEXM01000056">
    <property type="protein sequence ID" value="PSN97495.1"/>
    <property type="molecule type" value="Genomic_DNA"/>
</dbReference>